<dbReference type="SUPFAM" id="SSF52922">
    <property type="entry name" value="TK C-terminal domain-like"/>
    <property type="match status" value="1"/>
</dbReference>
<evidence type="ECO:0000259" key="3">
    <source>
        <dbReference type="Pfam" id="PF01855"/>
    </source>
</evidence>
<evidence type="ECO:0000256" key="1">
    <source>
        <dbReference type="ARBA" id="ARBA00023002"/>
    </source>
</evidence>
<dbReference type="InterPro" id="IPR029061">
    <property type="entry name" value="THDP-binding"/>
</dbReference>
<accession>X1K127</accession>
<sequence>GGHGDYRNIVLAPASVQELADLTVLAFDLADQYKIVVMIAGDGFLGQMSESLVLPQPTGKKFDKSSWALTGNAGRKSHIIMSIRLNPEDALEKVNIRLQKKYREIEKNEVRFEAYQAEGADYLLVGFGTASRIVRAAVNTLRRDGIKAGLFRPITLWPFPSQALAEAAAGKKKLLDVEMNSGQMLEDIRLAIGDKVACDHYGKMGGVVPDVEEIVERVKKYEG</sequence>
<evidence type="ECO:0000313" key="5">
    <source>
        <dbReference type="EMBL" id="GAH75798.1"/>
    </source>
</evidence>
<evidence type="ECO:0000259" key="4">
    <source>
        <dbReference type="Pfam" id="PF17147"/>
    </source>
</evidence>
<dbReference type="InterPro" id="IPR009014">
    <property type="entry name" value="Transketo_C/PFOR_II"/>
</dbReference>
<dbReference type="PANTHER" id="PTHR43088:SF1">
    <property type="entry name" value="SUBUNIT OF PYRUVATE:FLAVODOXIN OXIDOREDUCTASE"/>
    <property type="match status" value="1"/>
</dbReference>
<evidence type="ECO:0008006" key="6">
    <source>
        <dbReference type="Google" id="ProtNLM"/>
    </source>
</evidence>
<name>X1K127_9ZZZZ</name>
<dbReference type="PANTHER" id="PTHR43088">
    <property type="entry name" value="SUBUNIT OF PYRUVATE:FLAVODOXIN OXIDOREDUCTASE-RELATED"/>
    <property type="match status" value="1"/>
</dbReference>
<feature type="domain" description="Pyruvate:ferredoxin oxidoreductase core" evidence="4">
    <location>
        <begin position="120"/>
        <end position="214"/>
    </location>
</feature>
<dbReference type="EMBL" id="BARU01026339">
    <property type="protein sequence ID" value="GAH75798.1"/>
    <property type="molecule type" value="Genomic_DNA"/>
</dbReference>
<evidence type="ECO:0000256" key="2">
    <source>
        <dbReference type="SAM" id="Coils"/>
    </source>
</evidence>
<proteinExistence type="predicted"/>
<feature type="non-terminal residue" evidence="5">
    <location>
        <position position="1"/>
    </location>
</feature>
<reference evidence="5" key="1">
    <citation type="journal article" date="2014" name="Front. Microbiol.">
        <title>High frequency of phylogenetically diverse reductive dehalogenase-homologous genes in deep subseafloor sedimentary metagenomes.</title>
        <authorList>
            <person name="Kawai M."/>
            <person name="Futagami T."/>
            <person name="Toyoda A."/>
            <person name="Takaki Y."/>
            <person name="Nishi S."/>
            <person name="Hori S."/>
            <person name="Arai W."/>
            <person name="Tsubouchi T."/>
            <person name="Morono Y."/>
            <person name="Uchiyama I."/>
            <person name="Ito T."/>
            <person name="Fujiyama A."/>
            <person name="Inagaki F."/>
            <person name="Takami H."/>
        </authorList>
    </citation>
    <scope>NUCLEOTIDE SEQUENCE</scope>
    <source>
        <strain evidence="5">Expedition CK06-06</strain>
    </source>
</reference>
<dbReference type="InterPro" id="IPR052368">
    <property type="entry name" value="2-oxoacid_oxidoreductase"/>
</dbReference>
<dbReference type="Pfam" id="PF17147">
    <property type="entry name" value="PFOR_II"/>
    <property type="match status" value="1"/>
</dbReference>
<dbReference type="Gene3D" id="3.40.50.970">
    <property type="match status" value="1"/>
</dbReference>
<dbReference type="AlphaFoldDB" id="X1K127"/>
<keyword evidence="1" id="KW-0560">Oxidoreductase</keyword>
<gene>
    <name evidence="5" type="ORF">S03H2_42325</name>
</gene>
<keyword evidence="2" id="KW-0175">Coiled coil</keyword>
<dbReference type="GO" id="GO:0016491">
    <property type="term" value="F:oxidoreductase activity"/>
    <property type="evidence" value="ECO:0007669"/>
    <property type="project" value="UniProtKB-KW"/>
</dbReference>
<dbReference type="Gene3D" id="3.40.50.920">
    <property type="match status" value="1"/>
</dbReference>
<comment type="caution">
    <text evidence="5">The sequence shown here is derived from an EMBL/GenBank/DDBJ whole genome shotgun (WGS) entry which is preliminary data.</text>
</comment>
<protein>
    <recommendedName>
        <fullName evidence="6">Pyruvate:ferredoxin oxidoreductase core domain-containing protein</fullName>
    </recommendedName>
</protein>
<dbReference type="InterPro" id="IPR033412">
    <property type="entry name" value="PFOR_II"/>
</dbReference>
<feature type="domain" description="Pyruvate flavodoxin/ferredoxin oxidoreductase pyrimidine binding" evidence="3">
    <location>
        <begin position="5"/>
        <end position="58"/>
    </location>
</feature>
<feature type="coiled-coil region" evidence="2">
    <location>
        <begin position="88"/>
        <end position="118"/>
    </location>
</feature>
<dbReference type="SUPFAM" id="SSF52518">
    <property type="entry name" value="Thiamin diphosphate-binding fold (THDP-binding)"/>
    <property type="match status" value="1"/>
</dbReference>
<organism evidence="5">
    <name type="scientific">marine sediment metagenome</name>
    <dbReference type="NCBI Taxonomy" id="412755"/>
    <lineage>
        <taxon>unclassified sequences</taxon>
        <taxon>metagenomes</taxon>
        <taxon>ecological metagenomes</taxon>
    </lineage>
</organism>
<dbReference type="Pfam" id="PF01855">
    <property type="entry name" value="POR_N"/>
    <property type="match status" value="1"/>
</dbReference>
<dbReference type="InterPro" id="IPR002880">
    <property type="entry name" value="Pyrv_Fd/Flavodoxin_OxRdtase_N"/>
</dbReference>